<proteinExistence type="predicted"/>
<dbReference type="InterPro" id="IPR052991">
    <property type="entry name" value="Non-func_TypeII_TA_Antitoxin"/>
</dbReference>
<evidence type="ECO:0000313" key="2">
    <source>
        <dbReference type="Proteomes" id="UP000198635"/>
    </source>
</evidence>
<sequence length="81" mass="9013">MNPSETVSTSFRASKDKIERIDAIATSMGRSRNWLLNKALDDILEHQAWFVEEVQKGIEAADKGELASPDEVTAIFNKYGA</sequence>
<keyword evidence="2" id="KW-1185">Reference proteome</keyword>
<dbReference type="CDD" id="cd22233">
    <property type="entry name" value="RHH_CopAso-like"/>
    <property type="match status" value="1"/>
</dbReference>
<organism evidence="1 2">
    <name type="scientific">Desulfomicrobium apsheronum</name>
    <dbReference type="NCBI Taxonomy" id="52560"/>
    <lineage>
        <taxon>Bacteria</taxon>
        <taxon>Pseudomonadati</taxon>
        <taxon>Thermodesulfobacteriota</taxon>
        <taxon>Desulfovibrionia</taxon>
        <taxon>Desulfovibrionales</taxon>
        <taxon>Desulfomicrobiaceae</taxon>
        <taxon>Desulfomicrobium</taxon>
    </lineage>
</organism>
<dbReference type="STRING" id="52560.SAMN04488082_11833"/>
<dbReference type="PANTHER" id="PTHR40688">
    <property type="match status" value="1"/>
</dbReference>
<dbReference type="EMBL" id="FORX01000018">
    <property type="protein sequence ID" value="SFK25327.1"/>
    <property type="molecule type" value="Genomic_DNA"/>
</dbReference>
<protein>
    <submittedName>
        <fullName evidence="1">Predicted transcriptional regulator</fullName>
    </submittedName>
</protein>
<dbReference type="InterPro" id="IPR010985">
    <property type="entry name" value="Ribbon_hlx_hlx"/>
</dbReference>
<dbReference type="RefSeq" id="WP_092377615.1">
    <property type="nucleotide sequence ID" value="NZ_FORX01000018.1"/>
</dbReference>
<dbReference type="OrthoDB" id="5459690at2"/>
<dbReference type="AlphaFoldDB" id="A0A1I3Y083"/>
<name>A0A1I3Y083_9BACT</name>
<accession>A0A1I3Y083</accession>
<dbReference type="GO" id="GO:0006355">
    <property type="term" value="P:regulation of DNA-templated transcription"/>
    <property type="evidence" value="ECO:0007669"/>
    <property type="project" value="InterPro"/>
</dbReference>
<gene>
    <name evidence="1" type="ORF">SAMN04488082_11833</name>
</gene>
<dbReference type="SUPFAM" id="SSF47598">
    <property type="entry name" value="Ribbon-helix-helix"/>
    <property type="match status" value="1"/>
</dbReference>
<reference evidence="2" key="1">
    <citation type="submission" date="2016-10" db="EMBL/GenBank/DDBJ databases">
        <authorList>
            <person name="Varghese N."/>
            <person name="Submissions S."/>
        </authorList>
    </citation>
    <scope>NUCLEOTIDE SEQUENCE [LARGE SCALE GENOMIC DNA]</scope>
    <source>
        <strain evidence="2">DSM 5918</strain>
    </source>
</reference>
<evidence type="ECO:0000313" key="1">
    <source>
        <dbReference type="EMBL" id="SFK25327.1"/>
    </source>
</evidence>
<dbReference type="PANTHER" id="PTHR40688:SF2">
    <property type="entry name" value="RIBBON-HELIX-HELIX PROTEIN COPG DOMAIN-CONTAINING PROTEIN"/>
    <property type="match status" value="1"/>
</dbReference>
<dbReference type="Proteomes" id="UP000198635">
    <property type="component" value="Unassembled WGS sequence"/>
</dbReference>